<keyword evidence="2" id="KW-1185">Reference proteome</keyword>
<dbReference type="EMBL" id="CP077713">
    <property type="protein sequence ID" value="QXJ36591.1"/>
    <property type="molecule type" value="Genomic_DNA"/>
</dbReference>
<dbReference type="RefSeq" id="WP_218258933.1">
    <property type="nucleotide sequence ID" value="NZ_CP077713.1"/>
</dbReference>
<evidence type="ECO:0000313" key="1">
    <source>
        <dbReference type="EMBL" id="QXJ36591.1"/>
    </source>
</evidence>
<dbReference type="AlphaFoldDB" id="A0A8F5C435"/>
<proteinExistence type="predicted"/>
<organism evidence="1 2">
    <name type="scientific">Saccharolobus shibatae</name>
    <dbReference type="NCBI Taxonomy" id="2286"/>
    <lineage>
        <taxon>Archaea</taxon>
        <taxon>Thermoproteota</taxon>
        <taxon>Thermoprotei</taxon>
        <taxon>Sulfolobales</taxon>
        <taxon>Sulfolobaceae</taxon>
        <taxon>Saccharolobus</taxon>
    </lineage>
</organism>
<evidence type="ECO:0000313" key="2">
    <source>
        <dbReference type="Proteomes" id="UP000694036"/>
    </source>
</evidence>
<reference evidence="1 2" key="1">
    <citation type="journal article" date="2021" name="Environ. Microbiol.">
        <title>New insights into the diversity and evolution of the archaeal mobilome from three complete genomes of Saccharolobus shibatae.</title>
        <authorList>
            <person name="Medvedeva S."/>
            <person name="Brandt D."/>
            <person name="Cvirkaite-Krupovic V."/>
            <person name="Liu Y."/>
            <person name="Severinov K."/>
            <person name="Ishino S."/>
            <person name="Ishino Y."/>
            <person name="Prangishvili D."/>
            <person name="Kalinowski J."/>
            <person name="Krupovic M."/>
        </authorList>
    </citation>
    <scope>NUCLEOTIDE SEQUENCE [LARGE SCALE GENOMIC DNA]</scope>
    <source>
        <strain evidence="1 2">S38A</strain>
    </source>
</reference>
<protein>
    <submittedName>
        <fullName evidence="1">Transcriptional regulator, wHTH</fullName>
    </submittedName>
</protein>
<sequence>MSAKSDIDSVVKELCEKQKEFTNSDVIEKTGLHKSTVSKRLKELEINGFISKVEGKWVCIDSEDPKQLLTVLLKNPKNRVMSKRVVFKLLTDEATRPFAIELWKYAEKYIGEVELPEHIHINTFVECKPEYTDSTITTAVILSNILSSNQLKKLVENFISMLRDEDIDECLSYFAFVAALIISSGLVDYLDEMYDIIRRKDFADYEGFIRTIYHEVLEIVNSKSS</sequence>
<dbReference type="GeneID" id="65558495"/>
<gene>
    <name evidence="1" type="ORF">J5U22_03168</name>
</gene>
<name>A0A8F5C435_9CREN</name>
<dbReference type="Proteomes" id="UP000694036">
    <property type="component" value="Chromosome"/>
</dbReference>
<accession>A0A8F5C435</accession>